<gene>
    <name evidence="1" type="ORF">ALMOND_2B028649</name>
</gene>
<name>A0A5E4FS78_PRUDU</name>
<dbReference type="Proteomes" id="UP000327085">
    <property type="component" value="Chromosome 7"/>
</dbReference>
<evidence type="ECO:0000313" key="2">
    <source>
        <dbReference type="Proteomes" id="UP000327085"/>
    </source>
</evidence>
<organism evidence="1 2">
    <name type="scientific">Prunus dulcis</name>
    <name type="common">Almond</name>
    <name type="synonym">Amygdalus dulcis</name>
    <dbReference type="NCBI Taxonomy" id="3755"/>
    <lineage>
        <taxon>Eukaryota</taxon>
        <taxon>Viridiplantae</taxon>
        <taxon>Streptophyta</taxon>
        <taxon>Embryophyta</taxon>
        <taxon>Tracheophyta</taxon>
        <taxon>Spermatophyta</taxon>
        <taxon>Magnoliopsida</taxon>
        <taxon>eudicotyledons</taxon>
        <taxon>Gunneridae</taxon>
        <taxon>Pentapetalae</taxon>
        <taxon>rosids</taxon>
        <taxon>fabids</taxon>
        <taxon>Rosales</taxon>
        <taxon>Rosaceae</taxon>
        <taxon>Amygdaloideae</taxon>
        <taxon>Amygdaleae</taxon>
        <taxon>Prunus</taxon>
    </lineage>
</organism>
<evidence type="ECO:0000313" key="1">
    <source>
        <dbReference type="EMBL" id="VVA30365.1"/>
    </source>
</evidence>
<accession>A0A5E4FS78</accession>
<protein>
    <submittedName>
        <fullName evidence="1">PREDICTED: PRUPE_7G060800</fullName>
    </submittedName>
</protein>
<reference evidence="2" key="1">
    <citation type="journal article" date="2020" name="Plant J.">
        <title>Transposons played a major role in the diversification between the closely related almond and peach genomes: results from the almond genome sequence.</title>
        <authorList>
            <person name="Alioto T."/>
            <person name="Alexiou K.G."/>
            <person name="Bardil A."/>
            <person name="Barteri F."/>
            <person name="Castanera R."/>
            <person name="Cruz F."/>
            <person name="Dhingra A."/>
            <person name="Duval H."/>
            <person name="Fernandez I Marti A."/>
            <person name="Frias L."/>
            <person name="Galan B."/>
            <person name="Garcia J.L."/>
            <person name="Howad W."/>
            <person name="Gomez-Garrido J."/>
            <person name="Gut M."/>
            <person name="Julca I."/>
            <person name="Morata J."/>
            <person name="Puigdomenech P."/>
            <person name="Ribeca P."/>
            <person name="Rubio Cabetas M.J."/>
            <person name="Vlasova A."/>
            <person name="Wirthensohn M."/>
            <person name="Garcia-Mas J."/>
            <person name="Gabaldon T."/>
            <person name="Casacuberta J.M."/>
            <person name="Arus P."/>
        </authorList>
    </citation>
    <scope>NUCLEOTIDE SEQUENCE [LARGE SCALE GENOMIC DNA]</scope>
    <source>
        <strain evidence="2">cv. Texas</strain>
    </source>
</reference>
<dbReference type="AlphaFoldDB" id="A0A5E4FS78"/>
<dbReference type="InParanoid" id="A0A5E4FS78"/>
<dbReference type="Gramene" id="VVA30365">
    <property type="protein sequence ID" value="VVA30365"/>
    <property type="gene ID" value="Prudul26B028649"/>
</dbReference>
<sequence>MAIPRSLKLIRLLKKAWSTLKQSNARRNKNQKNRATASLPSVLSQIQKLDTIYVETAADMEVVQKLINAQEPWKGTHIVVKTKQDATTATIKQKAKELELEVIEIAASLSPLKSLVKLVGAIREKDSAANMLVYQDLLTVLKVLWNLGAETLVGRTPTPTTTTPEQAAVTSNLIISVCYVV</sequence>
<proteinExistence type="predicted"/>
<dbReference type="EMBL" id="CABIKO010000188">
    <property type="protein sequence ID" value="VVA30365.1"/>
    <property type="molecule type" value="Genomic_DNA"/>
</dbReference>